<feature type="transmembrane region" description="Helical" evidence="1">
    <location>
        <begin position="204"/>
        <end position="222"/>
    </location>
</feature>
<keyword evidence="3" id="KW-1185">Reference proteome</keyword>
<dbReference type="Proteomes" id="UP000295620">
    <property type="component" value="Unassembled WGS sequence"/>
</dbReference>
<name>A0A4R6SVW1_9SPHI</name>
<organism evidence="2 3">
    <name type="scientific">Pedobacter metabolipauper</name>
    <dbReference type="NCBI Taxonomy" id="425513"/>
    <lineage>
        <taxon>Bacteria</taxon>
        <taxon>Pseudomonadati</taxon>
        <taxon>Bacteroidota</taxon>
        <taxon>Sphingobacteriia</taxon>
        <taxon>Sphingobacteriales</taxon>
        <taxon>Sphingobacteriaceae</taxon>
        <taxon>Pedobacter</taxon>
    </lineage>
</organism>
<feature type="transmembrane region" description="Helical" evidence="1">
    <location>
        <begin position="17"/>
        <end position="35"/>
    </location>
</feature>
<feature type="transmembrane region" description="Helical" evidence="1">
    <location>
        <begin position="148"/>
        <end position="169"/>
    </location>
</feature>
<keyword evidence="1" id="KW-0472">Membrane</keyword>
<dbReference type="RefSeq" id="WP_133575316.1">
    <property type="nucleotide sequence ID" value="NZ_SNYC01000004.1"/>
</dbReference>
<feature type="transmembrane region" description="Helical" evidence="1">
    <location>
        <begin position="117"/>
        <end position="136"/>
    </location>
</feature>
<evidence type="ECO:0000313" key="2">
    <source>
        <dbReference type="EMBL" id="TDQ09213.1"/>
    </source>
</evidence>
<accession>A0A4R6SVW1</accession>
<gene>
    <name evidence="2" type="ORF">ATK78_1367</name>
</gene>
<feature type="transmembrane region" description="Helical" evidence="1">
    <location>
        <begin position="47"/>
        <end position="65"/>
    </location>
</feature>
<evidence type="ECO:0000256" key="1">
    <source>
        <dbReference type="SAM" id="Phobius"/>
    </source>
</evidence>
<proteinExistence type="predicted"/>
<dbReference type="OrthoDB" id="822156at2"/>
<dbReference type="EMBL" id="SNYC01000004">
    <property type="protein sequence ID" value="TDQ09213.1"/>
    <property type="molecule type" value="Genomic_DNA"/>
</dbReference>
<keyword evidence="1" id="KW-0812">Transmembrane</keyword>
<dbReference type="AlphaFoldDB" id="A0A4R6SVW1"/>
<sequence>MSVNSVKNNVLYPNAHWYFALAVLTTWIGFSTSYFGRLLQTGIYHHIHGATAGLWMLLLIVQPLLYKKGKISLHRKLGKISAIVLVPLLVLGGIKMMHTMMSAKANYPPGSVYTLSYIDMYSLVLFILFFGLGIWYGKKIQLHARYMACTVLTVLPPAITRLLFFIPWFDSFSKTLNASFIIVELVFLLLIADDRRLSHIRVPYIVAILLFIVLHVTMNLAGNWNWWKSAMDQFATINL</sequence>
<evidence type="ECO:0000313" key="3">
    <source>
        <dbReference type="Proteomes" id="UP000295620"/>
    </source>
</evidence>
<feature type="transmembrane region" description="Helical" evidence="1">
    <location>
        <begin position="175"/>
        <end position="192"/>
    </location>
</feature>
<reference evidence="2 3" key="1">
    <citation type="submission" date="2019-03" db="EMBL/GenBank/DDBJ databases">
        <title>Genomic Encyclopedia of Archaeal and Bacterial Type Strains, Phase II (KMG-II): from individual species to whole genera.</title>
        <authorList>
            <person name="Goeker M."/>
        </authorList>
    </citation>
    <scope>NUCLEOTIDE SEQUENCE [LARGE SCALE GENOMIC DNA]</scope>
    <source>
        <strain evidence="2 3">DSM 19035</strain>
    </source>
</reference>
<keyword evidence="1" id="KW-1133">Transmembrane helix</keyword>
<feature type="transmembrane region" description="Helical" evidence="1">
    <location>
        <begin position="77"/>
        <end position="97"/>
    </location>
</feature>
<comment type="caution">
    <text evidence="2">The sequence shown here is derived from an EMBL/GenBank/DDBJ whole genome shotgun (WGS) entry which is preliminary data.</text>
</comment>
<protein>
    <submittedName>
        <fullName evidence="2">Uncharacterized protein</fullName>
    </submittedName>
</protein>